<evidence type="ECO:0000313" key="2">
    <source>
        <dbReference type="Proteomes" id="UP000294576"/>
    </source>
</evidence>
<dbReference type="Pfam" id="PF07704">
    <property type="entry name" value="PSK_trans_fac"/>
    <property type="match status" value="1"/>
</dbReference>
<dbReference type="AlphaFoldDB" id="A0A4R3Q1N8"/>
<dbReference type="Proteomes" id="UP000294576">
    <property type="component" value="Unassembled WGS sequence"/>
</dbReference>
<evidence type="ECO:0000313" key="1">
    <source>
        <dbReference type="EMBL" id="TCU14851.1"/>
    </source>
</evidence>
<comment type="caution">
    <text evidence="1">The sequence shown here is derived from an EMBL/GenBank/DDBJ whole genome shotgun (WGS) entry which is preliminary data.</text>
</comment>
<accession>A0A4R3Q1N8</accession>
<gene>
    <name evidence="1" type="ORF">EV132_108221</name>
</gene>
<protein>
    <submittedName>
        <fullName evidence="1">Antitoxin VapB</fullName>
    </submittedName>
</protein>
<proteinExistence type="predicted"/>
<reference evidence="1 2" key="1">
    <citation type="submission" date="2019-03" db="EMBL/GenBank/DDBJ databases">
        <title>Genomic Encyclopedia of Type Strains, Phase IV (KMG-V): Genome sequencing to study the core and pangenomes of soil and plant-associated prokaryotes.</title>
        <authorList>
            <person name="Whitman W."/>
        </authorList>
    </citation>
    <scope>NUCLEOTIDE SEQUENCE [LARGE SCALE GENOMIC DNA]</scope>
    <source>
        <strain evidence="1 2">Hc14</strain>
    </source>
</reference>
<dbReference type="EMBL" id="SMBH01000008">
    <property type="protein sequence ID" value="TCU14851.1"/>
    <property type="molecule type" value="Genomic_DNA"/>
</dbReference>
<sequence length="84" mass="9477">MLHLTHDTEQLARRVAARVGRKPEDLIRAALEREAKALGVSDEPQPERRRMTVEQMLAIGDKITALPLLDPRSPQEIADDLNEL</sequence>
<dbReference type="RefSeq" id="WP_132563944.1">
    <property type="nucleotide sequence ID" value="NZ_SMBH01000008.1"/>
</dbReference>
<organism evidence="1 2">
    <name type="scientific">Rhizobium sullae</name>
    <name type="common">Rhizobium hedysari</name>
    <dbReference type="NCBI Taxonomy" id="50338"/>
    <lineage>
        <taxon>Bacteria</taxon>
        <taxon>Pseudomonadati</taxon>
        <taxon>Pseudomonadota</taxon>
        <taxon>Alphaproteobacteria</taxon>
        <taxon>Hyphomicrobiales</taxon>
        <taxon>Rhizobiaceae</taxon>
        <taxon>Rhizobium/Agrobacterium group</taxon>
        <taxon>Rhizobium</taxon>
    </lineage>
</organism>
<name>A0A4R3Q1N8_RHISU</name>
<dbReference type="InterPro" id="IPR011660">
    <property type="entry name" value="VapB-like"/>
</dbReference>